<reference evidence="3" key="1">
    <citation type="submission" date="2017-02" db="EMBL/GenBank/DDBJ databases">
        <authorList>
            <person name="Varghese N."/>
            <person name="Submissions S."/>
        </authorList>
    </citation>
    <scope>NUCLEOTIDE SEQUENCE [LARGE SCALE GENOMIC DNA]</scope>
    <source>
        <strain evidence="3">R11H</strain>
    </source>
</reference>
<dbReference type="Proteomes" id="UP000190044">
    <property type="component" value="Unassembled WGS sequence"/>
</dbReference>
<feature type="compositionally biased region" description="Acidic residues" evidence="1">
    <location>
        <begin position="238"/>
        <end position="248"/>
    </location>
</feature>
<evidence type="ECO:0000313" key="2">
    <source>
        <dbReference type="EMBL" id="SKB76700.1"/>
    </source>
</evidence>
<dbReference type="EMBL" id="FUYP01000017">
    <property type="protein sequence ID" value="SKB76700.1"/>
    <property type="molecule type" value="Genomic_DNA"/>
</dbReference>
<feature type="region of interest" description="Disordered" evidence="1">
    <location>
        <begin position="299"/>
        <end position="318"/>
    </location>
</feature>
<dbReference type="AlphaFoldDB" id="A0A1T5DYS7"/>
<dbReference type="RefSeq" id="WP_079639333.1">
    <property type="nucleotide sequence ID" value="NZ_FUYP01000017.1"/>
</dbReference>
<gene>
    <name evidence="2" type="ORF">SAMN06295937_101762</name>
</gene>
<proteinExistence type="predicted"/>
<evidence type="ECO:0000313" key="3">
    <source>
        <dbReference type="Proteomes" id="UP000190044"/>
    </source>
</evidence>
<dbReference type="OrthoDB" id="7595214at2"/>
<sequence>MASQWIDAATARRIVADGGSLSAAGDSICIRAHAGMLNSRAARLQYGDESKDNCPVPKEFWWAEGDLALEQNWEAGDFSTWIKQEIELRAFGVEFDLAAILALLPIERRPIVARSLSVESNPDWVNARAACAIIEKNEGVYYAVARRRLIELAELGFVSARAVQMSRHHRHSTSLTIEREWDVPLWFWESCIHSTEAKIDWALGSFGGNAFVEKNWCRVNLVGVHFLRAALAPPTETQSDDDKDDGDDGGSKPRLPDPRLKKWWEGKASVREGLSIDDLWTLARASFPDHHISRDRIRVLAGGRKRGPKPIGDESAAE</sequence>
<feature type="region of interest" description="Disordered" evidence="1">
    <location>
        <begin position="234"/>
        <end position="259"/>
    </location>
</feature>
<organism evidence="2 3">
    <name type="scientific">Sphingopyxis flava</name>
    <dbReference type="NCBI Taxonomy" id="1507287"/>
    <lineage>
        <taxon>Bacteria</taxon>
        <taxon>Pseudomonadati</taxon>
        <taxon>Pseudomonadota</taxon>
        <taxon>Alphaproteobacteria</taxon>
        <taxon>Sphingomonadales</taxon>
        <taxon>Sphingomonadaceae</taxon>
        <taxon>Sphingopyxis</taxon>
    </lineage>
</organism>
<name>A0A1T5DYS7_9SPHN</name>
<accession>A0A1T5DYS7</accession>
<protein>
    <submittedName>
        <fullName evidence="2">Uncharacterized protein</fullName>
    </submittedName>
</protein>
<keyword evidence="3" id="KW-1185">Reference proteome</keyword>
<evidence type="ECO:0000256" key="1">
    <source>
        <dbReference type="SAM" id="MobiDB-lite"/>
    </source>
</evidence>
<feature type="compositionally biased region" description="Basic and acidic residues" evidence="1">
    <location>
        <begin position="249"/>
        <end position="259"/>
    </location>
</feature>